<dbReference type="InterPro" id="IPR025382">
    <property type="entry name" value="Cap4-like_endonuclease_dom"/>
</dbReference>
<dbReference type="EMBL" id="JACJQU010000001">
    <property type="protein sequence ID" value="MBD2291974.1"/>
    <property type="molecule type" value="Genomic_DNA"/>
</dbReference>
<proteinExistence type="predicted"/>
<feature type="compositionally biased region" description="Basic and acidic residues" evidence="1">
    <location>
        <begin position="854"/>
        <end position="878"/>
    </location>
</feature>
<evidence type="ECO:0000313" key="3">
    <source>
        <dbReference type="EMBL" id="MBD2291974.1"/>
    </source>
</evidence>
<evidence type="ECO:0000259" key="2">
    <source>
        <dbReference type="Pfam" id="PF14130"/>
    </source>
</evidence>
<comment type="caution">
    <text evidence="3">The sequence shown here is derived from an EMBL/GenBank/DDBJ whole genome shotgun (WGS) entry which is preliminary data.</text>
</comment>
<sequence length="878" mass="103945">MNKSKTPADLISQDRGDDTLRRFRYQITYAAILSLSLLDDKNEISAIYCEHHEDIELETVDGKFIGIQVKTKEKEQHPFKSYDDQVIKSIRRFIQHELKYPDKFEKYIIAANCGFWDETDNKNNLKYLLSLTQKVDIYNLDIDKDLKNWFNDKLNNETDVKTIIKVFKKIELRKTPGLDSIDDSLLNSLSKYFEKSKTILHKQVTDIKDKLILKCFNASSLVLPPEAEYYYLFSNQSYQKSNIEIESKKITKTTLEAIINAVNESSKQEFSDTLLPVKFDEDFNTNNYSCNPEHFVGRDREKKHFWDFIDNIRKGKAEKHLICFEGNYGMGKSSLILKLQSESNSKNVFFEQFDTKITKTEHFDFGYVAIKKAIYNAIDKKFIDLPPSIYDEIEPAEYSLFLRQPAIKKVLNYLNENDKVIVIFFDHFDHLLRQPSRESTFDFFEQLIHEFAYDKTSIVLGFSWTSAISLGLDPNIRFRWEKLITDKMELVTISQLLDEEPKNCIEIFKKWLKEKRNKSQELKKIQQLEDWILNKYSAFPWLLRRLLTKFCNPPLDSNFPIKTQDIHKLVINMLESDLKKNLQLRERQCLEKIANFESNILESYEKEIQVLIEKNLIIESDTEYIVRDDILREYILNKDITLPDLSITYIPKRPVDSILKVFRLLETEITKEQLINKLLEHNLIKTENKSQSRNKRNKNNTKPENIDNVNNIISDLRHFFQVEYDTKTKSIKIKKDLLDKDDNEISDYLREQLEEHLVIKEICKNKHKIKTGKYFKKDMLKDLLKTLYSSESEDEYEDIELPLLTISTKKKVQKRDKFDHYTSRLLSWFRFAGIIERKIEQDEDSILLIPTNRPGKEKGKIKKEETTEDAKHQQLELL</sequence>
<feature type="domain" description="CD-NTase associated protein 4-like DNA endonuclease" evidence="2">
    <location>
        <begin position="16"/>
        <end position="219"/>
    </location>
</feature>
<feature type="region of interest" description="Disordered" evidence="1">
    <location>
        <begin position="686"/>
        <end position="706"/>
    </location>
</feature>
<keyword evidence="4" id="KW-1185">Reference proteome</keyword>
<evidence type="ECO:0000313" key="4">
    <source>
        <dbReference type="Proteomes" id="UP000662185"/>
    </source>
</evidence>
<evidence type="ECO:0000256" key="1">
    <source>
        <dbReference type="SAM" id="MobiDB-lite"/>
    </source>
</evidence>
<dbReference type="Proteomes" id="UP000662185">
    <property type="component" value="Unassembled WGS sequence"/>
</dbReference>
<dbReference type="InterPro" id="IPR027417">
    <property type="entry name" value="P-loop_NTPase"/>
</dbReference>
<dbReference type="RefSeq" id="WP_190555987.1">
    <property type="nucleotide sequence ID" value="NZ_JACJQU010000001.1"/>
</dbReference>
<name>A0A926WDM1_9NOST</name>
<feature type="region of interest" description="Disordered" evidence="1">
    <location>
        <begin position="850"/>
        <end position="878"/>
    </location>
</feature>
<gene>
    <name evidence="3" type="ORF">H6G06_00390</name>
</gene>
<dbReference type="AlphaFoldDB" id="A0A926WDM1"/>
<accession>A0A926WDM1</accession>
<dbReference type="GO" id="GO:0004518">
    <property type="term" value="F:nuclease activity"/>
    <property type="evidence" value="ECO:0007669"/>
    <property type="project" value="InterPro"/>
</dbReference>
<protein>
    <submittedName>
        <fullName evidence="3">DUF4297 domain-containing protein</fullName>
    </submittedName>
</protein>
<organism evidence="3 4">
    <name type="scientific">Anabaena sphaerica FACHB-251</name>
    <dbReference type="NCBI Taxonomy" id="2692883"/>
    <lineage>
        <taxon>Bacteria</taxon>
        <taxon>Bacillati</taxon>
        <taxon>Cyanobacteriota</taxon>
        <taxon>Cyanophyceae</taxon>
        <taxon>Nostocales</taxon>
        <taxon>Nostocaceae</taxon>
        <taxon>Anabaena</taxon>
    </lineage>
</organism>
<dbReference type="Pfam" id="PF14130">
    <property type="entry name" value="Cap4_nuclease"/>
    <property type="match status" value="1"/>
</dbReference>
<reference evidence="4" key="1">
    <citation type="journal article" date="2020" name="ISME J.">
        <title>Comparative genomics reveals insights into cyanobacterial evolution and habitat adaptation.</title>
        <authorList>
            <person name="Chen M.Y."/>
            <person name="Teng W.K."/>
            <person name="Zhao L."/>
            <person name="Hu C.X."/>
            <person name="Zhou Y.K."/>
            <person name="Han B.P."/>
            <person name="Song L.R."/>
            <person name="Shu W.S."/>
        </authorList>
    </citation>
    <scope>NUCLEOTIDE SEQUENCE [LARGE SCALE GENOMIC DNA]</scope>
    <source>
        <strain evidence="4">FACHB-251</strain>
    </source>
</reference>
<dbReference type="Gene3D" id="3.40.50.300">
    <property type="entry name" value="P-loop containing nucleotide triphosphate hydrolases"/>
    <property type="match status" value="1"/>
</dbReference>
<dbReference type="SUPFAM" id="SSF52540">
    <property type="entry name" value="P-loop containing nucleoside triphosphate hydrolases"/>
    <property type="match status" value="1"/>
</dbReference>